<reference evidence="2" key="1">
    <citation type="submission" date="2021-09" db="EMBL/GenBank/DDBJ databases">
        <authorList>
            <consortium name="AG Swart"/>
            <person name="Singh M."/>
            <person name="Singh A."/>
            <person name="Seah K."/>
            <person name="Emmerich C."/>
        </authorList>
    </citation>
    <scope>NUCLEOTIDE SEQUENCE</scope>
    <source>
        <strain evidence="2">ATCC30299</strain>
    </source>
</reference>
<evidence type="ECO:0000313" key="3">
    <source>
        <dbReference type="Proteomes" id="UP001162131"/>
    </source>
</evidence>
<feature type="region of interest" description="Disordered" evidence="1">
    <location>
        <begin position="10"/>
        <end position="42"/>
    </location>
</feature>
<proteinExistence type="predicted"/>
<keyword evidence="3" id="KW-1185">Reference proteome</keyword>
<gene>
    <name evidence="2" type="ORF">BSTOLATCC_MIC36255</name>
</gene>
<name>A0AAU9JK12_9CILI</name>
<dbReference type="AlphaFoldDB" id="A0AAU9JK12"/>
<protein>
    <submittedName>
        <fullName evidence="2">Uncharacterized protein</fullName>
    </submittedName>
</protein>
<evidence type="ECO:0000313" key="2">
    <source>
        <dbReference type="EMBL" id="CAG9324465.1"/>
    </source>
</evidence>
<dbReference type="Proteomes" id="UP001162131">
    <property type="component" value="Unassembled WGS sequence"/>
</dbReference>
<comment type="caution">
    <text evidence="2">The sequence shown here is derived from an EMBL/GenBank/DDBJ whole genome shotgun (WGS) entry which is preliminary data.</text>
</comment>
<accession>A0AAU9JK12</accession>
<evidence type="ECO:0000256" key="1">
    <source>
        <dbReference type="SAM" id="MobiDB-lite"/>
    </source>
</evidence>
<sequence length="255" mass="29427">MNQAFQAFSFKSAVSNQQNKRKSPTSCRTPSTSSRSEINNTKEKTLNDYREIITQAKSFINLVSHRQKLRDLLKKTKKTAKSPSLFLLRPSSDMNEFPTLKKSKKNSRSISVLARNKCKLVLENKKPSEEYRKSGISWVHYQPIAKHNETPHNRARSVHLKTTIINEKTRRSPSPEQIAKKTASIIFNSRPISNNEIKRALSNPRQNKECLKTDNIDSEIEESDYIKTLLIPTYSKYEYDNTEDDSPTSGFKPRY</sequence>
<organism evidence="2 3">
    <name type="scientific">Blepharisma stoltei</name>
    <dbReference type="NCBI Taxonomy" id="1481888"/>
    <lineage>
        <taxon>Eukaryota</taxon>
        <taxon>Sar</taxon>
        <taxon>Alveolata</taxon>
        <taxon>Ciliophora</taxon>
        <taxon>Postciliodesmatophora</taxon>
        <taxon>Heterotrichea</taxon>
        <taxon>Heterotrichida</taxon>
        <taxon>Blepharismidae</taxon>
        <taxon>Blepharisma</taxon>
    </lineage>
</organism>
<dbReference type="EMBL" id="CAJZBQ010000036">
    <property type="protein sequence ID" value="CAG9324465.1"/>
    <property type="molecule type" value="Genomic_DNA"/>
</dbReference>
<feature type="compositionally biased region" description="Low complexity" evidence="1">
    <location>
        <begin position="24"/>
        <end position="36"/>
    </location>
</feature>